<feature type="domain" description="RZ-type" evidence="8">
    <location>
        <begin position="175"/>
        <end position="242"/>
    </location>
</feature>
<reference evidence="9" key="1">
    <citation type="submission" date="2021-07" db="EMBL/GenBank/DDBJ databases">
        <authorList>
            <person name="Branca A.L. A."/>
        </authorList>
    </citation>
    <scope>NUCLEOTIDE SEQUENCE</scope>
</reference>
<organism evidence="9 10">
    <name type="scientific">Penicillium nalgiovense</name>
    <dbReference type="NCBI Taxonomy" id="60175"/>
    <lineage>
        <taxon>Eukaryota</taxon>
        <taxon>Fungi</taxon>
        <taxon>Dikarya</taxon>
        <taxon>Ascomycota</taxon>
        <taxon>Pezizomycotina</taxon>
        <taxon>Eurotiomycetes</taxon>
        <taxon>Eurotiomycetidae</taxon>
        <taxon>Eurotiales</taxon>
        <taxon>Aspergillaceae</taxon>
        <taxon>Penicillium</taxon>
    </lineage>
</organism>
<evidence type="ECO:0000256" key="4">
    <source>
        <dbReference type="ARBA" id="ARBA00022771"/>
    </source>
</evidence>
<evidence type="ECO:0000256" key="6">
    <source>
        <dbReference type="ARBA" id="ARBA00022859"/>
    </source>
</evidence>
<dbReference type="GO" id="GO:0002376">
    <property type="term" value="P:immune system process"/>
    <property type="evidence" value="ECO:0007669"/>
    <property type="project" value="UniProtKB-KW"/>
</dbReference>
<evidence type="ECO:0000313" key="9">
    <source>
        <dbReference type="EMBL" id="CAG8132062.1"/>
    </source>
</evidence>
<feature type="region of interest" description="Disordered" evidence="7">
    <location>
        <begin position="144"/>
        <end position="167"/>
    </location>
</feature>
<protein>
    <recommendedName>
        <fullName evidence="8">RZ-type domain-containing protein</fullName>
    </recommendedName>
</protein>
<dbReference type="GO" id="GO:0008270">
    <property type="term" value="F:zinc ion binding"/>
    <property type="evidence" value="ECO:0007669"/>
    <property type="project" value="UniProtKB-KW"/>
</dbReference>
<dbReference type="OrthoDB" id="4348334at2759"/>
<keyword evidence="4" id="KW-0863">Zinc-finger</keyword>
<keyword evidence="6" id="KW-0391">Immunity</keyword>
<dbReference type="EMBL" id="CAJVNV010000255">
    <property type="protein sequence ID" value="CAG8132062.1"/>
    <property type="molecule type" value="Genomic_DNA"/>
</dbReference>
<dbReference type="PROSITE" id="PS51981">
    <property type="entry name" value="ZF_RZ"/>
    <property type="match status" value="1"/>
</dbReference>
<evidence type="ECO:0000256" key="2">
    <source>
        <dbReference type="ARBA" id="ARBA00022490"/>
    </source>
</evidence>
<evidence type="ECO:0000256" key="1">
    <source>
        <dbReference type="ARBA" id="ARBA00004496"/>
    </source>
</evidence>
<sequence>MLLSRADIYAQLARINVVGTELALYYPRHLEVPIICSEPYKFETKSPEGGGCNLITLGARLISIKAREFVLRDEFRLLNSNAKIDETILIVQLNQLTISFLEDCQDLIIQAKGGSLSRIVITATLTFAKISELVGWYHRTHPVPGKDETRLERRKSTGLESRDNRRNTARERTCIHQDCLVGGRGGIATNSGHWYNCTNGHPFAIGECGMPMELAKCPECGARIGGQNHQAVERVSRAEHME</sequence>
<dbReference type="AlphaFoldDB" id="A0A9W4HVB4"/>
<comment type="caution">
    <text evidence="9">The sequence shown here is derived from an EMBL/GenBank/DDBJ whole genome shotgun (WGS) entry which is preliminary data.</text>
</comment>
<proteinExistence type="predicted"/>
<keyword evidence="5" id="KW-0862">Zinc</keyword>
<evidence type="ECO:0000256" key="3">
    <source>
        <dbReference type="ARBA" id="ARBA00022723"/>
    </source>
</evidence>
<dbReference type="InterPro" id="IPR046439">
    <property type="entry name" value="ZF_RZ_dom"/>
</dbReference>
<evidence type="ECO:0000313" key="10">
    <source>
        <dbReference type="Proteomes" id="UP001153461"/>
    </source>
</evidence>
<evidence type="ECO:0000256" key="7">
    <source>
        <dbReference type="SAM" id="MobiDB-lite"/>
    </source>
</evidence>
<keyword evidence="2" id="KW-0963">Cytoplasm</keyword>
<dbReference type="Pfam" id="PF20173">
    <property type="entry name" value="ZnF_RZ-type"/>
    <property type="match status" value="1"/>
</dbReference>
<comment type="subcellular location">
    <subcellularLocation>
        <location evidence="1">Cytoplasm</location>
    </subcellularLocation>
</comment>
<evidence type="ECO:0000259" key="8">
    <source>
        <dbReference type="PROSITE" id="PS51981"/>
    </source>
</evidence>
<keyword evidence="3" id="KW-0479">Metal-binding</keyword>
<dbReference type="GO" id="GO:0005737">
    <property type="term" value="C:cytoplasm"/>
    <property type="evidence" value="ECO:0007669"/>
    <property type="project" value="UniProtKB-SubCell"/>
</dbReference>
<accession>A0A9W4HVB4</accession>
<evidence type="ECO:0000256" key="5">
    <source>
        <dbReference type="ARBA" id="ARBA00022833"/>
    </source>
</evidence>
<name>A0A9W4HVB4_PENNA</name>
<gene>
    <name evidence="9" type="ORF">PNAL_LOCUS5571</name>
</gene>
<dbReference type="Proteomes" id="UP001153461">
    <property type="component" value="Unassembled WGS sequence"/>
</dbReference>